<dbReference type="Pfam" id="PF00692">
    <property type="entry name" value="dUTPase"/>
    <property type="match status" value="1"/>
</dbReference>
<dbReference type="PANTHER" id="PTHR11241:SF0">
    <property type="entry name" value="DEOXYURIDINE 5'-TRIPHOSPHATE NUCLEOTIDOHYDROLASE"/>
    <property type="match status" value="1"/>
</dbReference>
<dbReference type="GO" id="GO:0046081">
    <property type="term" value="P:dUTP catabolic process"/>
    <property type="evidence" value="ECO:0007669"/>
    <property type="project" value="InterPro"/>
</dbReference>
<comment type="similarity">
    <text evidence="1">Belongs to the dUTPase family.</text>
</comment>
<evidence type="ECO:0000256" key="2">
    <source>
        <dbReference type="ARBA" id="ARBA00012379"/>
    </source>
</evidence>
<evidence type="ECO:0000256" key="3">
    <source>
        <dbReference type="ARBA" id="ARBA00022801"/>
    </source>
</evidence>
<reference evidence="6" key="1">
    <citation type="journal article" date="2021" name="Proc. Natl. Acad. Sci. U.S.A.">
        <title>A Catalog of Tens of Thousands of Viruses from Human Metagenomes Reveals Hidden Associations with Chronic Diseases.</title>
        <authorList>
            <person name="Tisza M.J."/>
            <person name="Buck C.B."/>
        </authorList>
    </citation>
    <scope>NUCLEOTIDE SEQUENCE</scope>
    <source>
        <strain evidence="6">CtqBc4</strain>
    </source>
</reference>
<keyword evidence="4" id="KW-0546">Nucleotide metabolism</keyword>
<dbReference type="InterPro" id="IPR029054">
    <property type="entry name" value="dUTPase-like"/>
</dbReference>
<dbReference type="SUPFAM" id="SSF51283">
    <property type="entry name" value="dUTPase-like"/>
    <property type="match status" value="1"/>
</dbReference>
<dbReference type="EMBL" id="BK032570">
    <property type="protein sequence ID" value="DAF48583.1"/>
    <property type="molecule type" value="Genomic_DNA"/>
</dbReference>
<evidence type="ECO:0000256" key="1">
    <source>
        <dbReference type="ARBA" id="ARBA00006581"/>
    </source>
</evidence>
<dbReference type="CDD" id="cd07557">
    <property type="entry name" value="trimeric_dUTPase"/>
    <property type="match status" value="1"/>
</dbReference>
<dbReference type="EC" id="3.6.1.23" evidence="2"/>
<protein>
    <recommendedName>
        <fullName evidence="2">dUTP diphosphatase</fullName>
        <ecNumber evidence="2">3.6.1.23</ecNumber>
    </recommendedName>
</protein>
<dbReference type="NCBIfam" id="TIGR00576">
    <property type="entry name" value="dut"/>
    <property type="match status" value="1"/>
</dbReference>
<dbReference type="PANTHER" id="PTHR11241">
    <property type="entry name" value="DEOXYURIDINE 5'-TRIPHOSPHATE NUCLEOTIDOHYDROLASE"/>
    <property type="match status" value="1"/>
</dbReference>
<dbReference type="GO" id="GO:0006226">
    <property type="term" value="P:dUMP biosynthetic process"/>
    <property type="evidence" value="ECO:0007669"/>
    <property type="project" value="InterPro"/>
</dbReference>
<accession>A0A8S5SD30</accession>
<dbReference type="InterPro" id="IPR033704">
    <property type="entry name" value="dUTPase_trimeric"/>
</dbReference>
<sequence>MPSYAHWGDAGADMRADVPEPVTIEPMQSAWVGTGVRVAIPDGFVGLQFPRSGLGCNHGICLANGTGVIDSGYRGEIRAKLLNLGQEPFTVNLGDRVCQLVLVPYARAAFVPVAELPASSRGTDGYGSTGVR</sequence>
<dbReference type="GO" id="GO:0004170">
    <property type="term" value="F:dUTP diphosphatase activity"/>
    <property type="evidence" value="ECO:0007669"/>
    <property type="project" value="UniProtKB-EC"/>
</dbReference>
<evidence type="ECO:0000259" key="5">
    <source>
        <dbReference type="Pfam" id="PF00692"/>
    </source>
</evidence>
<keyword evidence="3" id="KW-0378">Hydrolase</keyword>
<evidence type="ECO:0000256" key="4">
    <source>
        <dbReference type="ARBA" id="ARBA00023080"/>
    </source>
</evidence>
<evidence type="ECO:0000313" key="6">
    <source>
        <dbReference type="EMBL" id="DAF48583.1"/>
    </source>
</evidence>
<dbReference type="Gene3D" id="2.70.40.10">
    <property type="match status" value="1"/>
</dbReference>
<feature type="domain" description="dUTPase-like" evidence="5">
    <location>
        <begin position="1"/>
        <end position="130"/>
    </location>
</feature>
<dbReference type="NCBIfam" id="NF001862">
    <property type="entry name" value="PRK00601.1"/>
    <property type="match status" value="1"/>
</dbReference>
<dbReference type="GO" id="GO:0000287">
    <property type="term" value="F:magnesium ion binding"/>
    <property type="evidence" value="ECO:0007669"/>
    <property type="project" value="InterPro"/>
</dbReference>
<proteinExistence type="inferred from homology"/>
<dbReference type="InterPro" id="IPR008181">
    <property type="entry name" value="dUTPase"/>
</dbReference>
<dbReference type="InterPro" id="IPR036157">
    <property type="entry name" value="dUTPase-like_sf"/>
</dbReference>
<name>A0A8S5SD30_9CAUD</name>
<organism evidence="6">
    <name type="scientific">Siphoviridae sp. ctqBc4</name>
    <dbReference type="NCBI Taxonomy" id="2827945"/>
    <lineage>
        <taxon>Viruses</taxon>
        <taxon>Duplodnaviria</taxon>
        <taxon>Heunggongvirae</taxon>
        <taxon>Uroviricota</taxon>
        <taxon>Caudoviricetes</taxon>
    </lineage>
</organism>